<dbReference type="EMBL" id="JAHCVK010000003">
    <property type="protein sequence ID" value="MBT0653235.1"/>
    <property type="molecule type" value="Genomic_DNA"/>
</dbReference>
<evidence type="ECO:0000313" key="8">
    <source>
        <dbReference type="Proteomes" id="UP000756860"/>
    </source>
</evidence>
<evidence type="ECO:0000256" key="3">
    <source>
        <dbReference type="ARBA" id="ARBA00022676"/>
    </source>
</evidence>
<feature type="domain" description="Glycosyltransferase 2-like" evidence="6">
    <location>
        <begin position="11"/>
        <end position="120"/>
    </location>
</feature>
<keyword evidence="2" id="KW-1003">Cell membrane</keyword>
<keyword evidence="5" id="KW-0472">Membrane</keyword>
<sequence>MTRLLHHTELSVIVPVRNEAAGLAGLFRNLADQQEVELELVLCDGGSTDGTAEQARQLAQSAPFPVTIVETEPGRGNQLNTGAATATATWLLFLHADSHFPDPLSFRRSLDYLAAARDAAPNALLAGRFALRFRRQETAPSFAYHYYECKARLDRPECSHGDQGLLMERKTFAAIGPFLTTLPMLAETRLADTIRQRGKLLLLPAEIATSARRFETEGLAARQALNAIIMNFAAQGWEPFFRELPSLYRHQDEAGKLQLRPILKRLGESIRDLTPRERQALWQGTGRYIRDNAWQLAFALDALRSFHGNLPPGAGTTTCLDVYDRHLDRITDNAAGRWLAALLARIWLRRGTD</sequence>
<evidence type="ECO:0000313" key="7">
    <source>
        <dbReference type="EMBL" id="MBT0653235.1"/>
    </source>
</evidence>
<evidence type="ECO:0000256" key="1">
    <source>
        <dbReference type="ARBA" id="ARBA00004236"/>
    </source>
</evidence>
<accession>A0ABS5SCZ5</accession>
<evidence type="ECO:0000259" key="6">
    <source>
        <dbReference type="Pfam" id="PF00535"/>
    </source>
</evidence>
<dbReference type="Pfam" id="PF00535">
    <property type="entry name" value="Glycos_transf_2"/>
    <property type="match status" value="1"/>
</dbReference>
<keyword evidence="8" id="KW-1185">Reference proteome</keyword>
<comment type="subcellular location">
    <subcellularLocation>
        <location evidence="1">Cell membrane</location>
    </subcellularLocation>
</comment>
<comment type="caution">
    <text evidence="7">The sequence shown here is derived from an EMBL/GenBank/DDBJ whole genome shotgun (WGS) entry which is preliminary data.</text>
</comment>
<gene>
    <name evidence="7" type="ORF">KI810_09220</name>
</gene>
<reference evidence="7 8" key="1">
    <citation type="submission" date="2021-05" db="EMBL/GenBank/DDBJ databases">
        <title>The draft genome of Geobacter luticola JCM 17780.</title>
        <authorList>
            <person name="Xu Z."/>
            <person name="Masuda Y."/>
            <person name="Itoh H."/>
            <person name="Senoo K."/>
        </authorList>
    </citation>
    <scope>NUCLEOTIDE SEQUENCE [LARGE SCALE GENOMIC DNA]</scope>
    <source>
        <strain evidence="7 8">JCM 17780</strain>
    </source>
</reference>
<dbReference type="Gene3D" id="3.90.550.10">
    <property type="entry name" value="Spore Coat Polysaccharide Biosynthesis Protein SpsA, Chain A"/>
    <property type="match status" value="1"/>
</dbReference>
<name>A0ABS5SCZ5_9BACT</name>
<dbReference type="InterPro" id="IPR001173">
    <property type="entry name" value="Glyco_trans_2-like"/>
</dbReference>
<dbReference type="PANTHER" id="PTHR43646">
    <property type="entry name" value="GLYCOSYLTRANSFERASE"/>
    <property type="match status" value="1"/>
</dbReference>
<dbReference type="InterPro" id="IPR026461">
    <property type="entry name" value="Trfase_2_rSAM/seldom_assoc"/>
</dbReference>
<keyword evidence="3" id="KW-0328">Glycosyltransferase</keyword>
<dbReference type="InterPro" id="IPR029044">
    <property type="entry name" value="Nucleotide-diphossugar_trans"/>
</dbReference>
<dbReference type="NCBIfam" id="TIGR04283">
    <property type="entry name" value="glyco_like_mftF"/>
    <property type="match status" value="1"/>
</dbReference>
<evidence type="ECO:0000256" key="4">
    <source>
        <dbReference type="ARBA" id="ARBA00022679"/>
    </source>
</evidence>
<dbReference type="Proteomes" id="UP000756860">
    <property type="component" value="Unassembled WGS sequence"/>
</dbReference>
<dbReference type="PANTHER" id="PTHR43646:SF2">
    <property type="entry name" value="GLYCOSYLTRANSFERASE 2-LIKE DOMAIN-CONTAINING PROTEIN"/>
    <property type="match status" value="1"/>
</dbReference>
<dbReference type="SUPFAM" id="SSF53448">
    <property type="entry name" value="Nucleotide-diphospho-sugar transferases"/>
    <property type="match status" value="1"/>
</dbReference>
<keyword evidence="4" id="KW-0808">Transferase</keyword>
<evidence type="ECO:0000256" key="5">
    <source>
        <dbReference type="ARBA" id="ARBA00023136"/>
    </source>
</evidence>
<evidence type="ECO:0000256" key="2">
    <source>
        <dbReference type="ARBA" id="ARBA00022475"/>
    </source>
</evidence>
<organism evidence="7 8">
    <name type="scientific">Geomobilimonas luticola</name>
    <dbReference type="NCBI Taxonomy" id="1114878"/>
    <lineage>
        <taxon>Bacteria</taxon>
        <taxon>Pseudomonadati</taxon>
        <taxon>Thermodesulfobacteriota</taxon>
        <taxon>Desulfuromonadia</taxon>
        <taxon>Geobacterales</taxon>
        <taxon>Geobacteraceae</taxon>
        <taxon>Geomobilimonas</taxon>
    </lineage>
</organism>
<proteinExistence type="predicted"/>
<protein>
    <submittedName>
        <fullName evidence="7">TIGR04283 family arsenosugar biosynthesis glycosyltransferase</fullName>
    </submittedName>
</protein>